<keyword evidence="6 10" id="KW-0067">ATP-binding</keyword>
<evidence type="ECO:0000256" key="8">
    <source>
        <dbReference type="ARBA" id="ARBA00023136"/>
    </source>
</evidence>
<dbReference type="SMART" id="SM00382">
    <property type="entry name" value="AAA"/>
    <property type="match status" value="2"/>
</dbReference>
<dbReference type="InterPro" id="IPR050107">
    <property type="entry name" value="ABC_carbohydrate_import_ATPase"/>
</dbReference>
<keyword evidence="1" id="KW-0813">Transport</keyword>
<keyword evidence="5" id="KW-0547">Nucleotide-binding</keyword>
<keyword evidence="7" id="KW-1278">Translocase</keyword>
<name>A0A517RE72_9PLAN</name>
<dbReference type="Pfam" id="PF00005">
    <property type="entry name" value="ABC_tran"/>
    <property type="match status" value="2"/>
</dbReference>
<accession>A0A517RE72</accession>
<protein>
    <submittedName>
        <fullName evidence="10">Ribose import ATP-binding protein RbsA</fullName>
        <ecNumber evidence="10">3.6.3.17</ecNumber>
    </submittedName>
</protein>
<dbReference type="KEGG" id="gaz:Pan241w_22500"/>
<organism evidence="10 11">
    <name type="scientific">Gimesia alba</name>
    <dbReference type="NCBI Taxonomy" id="2527973"/>
    <lineage>
        <taxon>Bacteria</taxon>
        <taxon>Pseudomonadati</taxon>
        <taxon>Planctomycetota</taxon>
        <taxon>Planctomycetia</taxon>
        <taxon>Planctomycetales</taxon>
        <taxon>Planctomycetaceae</taxon>
        <taxon>Gimesia</taxon>
    </lineage>
</organism>
<dbReference type="SUPFAM" id="SSF52540">
    <property type="entry name" value="P-loop containing nucleoside triphosphate hydrolases"/>
    <property type="match status" value="2"/>
</dbReference>
<dbReference type="GO" id="GO:0016887">
    <property type="term" value="F:ATP hydrolysis activity"/>
    <property type="evidence" value="ECO:0007669"/>
    <property type="project" value="InterPro"/>
</dbReference>
<dbReference type="CDD" id="cd03216">
    <property type="entry name" value="ABC_Carb_Monos_I"/>
    <property type="match status" value="1"/>
</dbReference>
<evidence type="ECO:0000256" key="1">
    <source>
        <dbReference type="ARBA" id="ARBA00022448"/>
    </source>
</evidence>
<dbReference type="OrthoDB" id="9771863at2"/>
<evidence type="ECO:0000256" key="4">
    <source>
        <dbReference type="ARBA" id="ARBA00022737"/>
    </source>
</evidence>
<dbReference type="GO" id="GO:0005524">
    <property type="term" value="F:ATP binding"/>
    <property type="evidence" value="ECO:0007669"/>
    <property type="project" value="UniProtKB-KW"/>
</dbReference>
<dbReference type="AlphaFoldDB" id="A0A517RE72"/>
<keyword evidence="11" id="KW-1185">Reference proteome</keyword>
<dbReference type="InterPro" id="IPR027417">
    <property type="entry name" value="P-loop_NTPase"/>
</dbReference>
<dbReference type="PANTHER" id="PTHR43790">
    <property type="entry name" value="CARBOHYDRATE TRANSPORT ATP-BINDING PROTEIN MG119-RELATED"/>
    <property type="match status" value="1"/>
</dbReference>
<evidence type="ECO:0000259" key="9">
    <source>
        <dbReference type="PROSITE" id="PS50893"/>
    </source>
</evidence>
<evidence type="ECO:0000256" key="7">
    <source>
        <dbReference type="ARBA" id="ARBA00022967"/>
    </source>
</evidence>
<evidence type="ECO:0000256" key="2">
    <source>
        <dbReference type="ARBA" id="ARBA00022475"/>
    </source>
</evidence>
<dbReference type="PROSITE" id="PS50893">
    <property type="entry name" value="ABC_TRANSPORTER_2"/>
    <property type="match status" value="2"/>
</dbReference>
<dbReference type="RefSeq" id="WP_145214938.1">
    <property type="nucleotide sequence ID" value="NZ_CP036269.1"/>
</dbReference>
<dbReference type="PANTHER" id="PTHR43790:SF3">
    <property type="entry name" value="D-ALLOSE IMPORT ATP-BINDING PROTEIN ALSA-RELATED"/>
    <property type="match status" value="1"/>
</dbReference>
<evidence type="ECO:0000313" key="10">
    <source>
        <dbReference type="EMBL" id="QDT42169.1"/>
    </source>
</evidence>
<dbReference type="InterPro" id="IPR003439">
    <property type="entry name" value="ABC_transporter-like_ATP-bd"/>
</dbReference>
<proteinExistence type="predicted"/>
<reference evidence="10 11" key="1">
    <citation type="submission" date="2019-02" db="EMBL/GenBank/DDBJ databases">
        <title>Deep-cultivation of Planctomycetes and their phenomic and genomic characterization uncovers novel biology.</title>
        <authorList>
            <person name="Wiegand S."/>
            <person name="Jogler M."/>
            <person name="Boedeker C."/>
            <person name="Pinto D."/>
            <person name="Vollmers J."/>
            <person name="Rivas-Marin E."/>
            <person name="Kohn T."/>
            <person name="Peeters S.H."/>
            <person name="Heuer A."/>
            <person name="Rast P."/>
            <person name="Oberbeckmann S."/>
            <person name="Bunk B."/>
            <person name="Jeske O."/>
            <person name="Meyerdierks A."/>
            <person name="Storesund J.E."/>
            <person name="Kallscheuer N."/>
            <person name="Luecker S."/>
            <person name="Lage O.M."/>
            <person name="Pohl T."/>
            <person name="Merkel B.J."/>
            <person name="Hornburger P."/>
            <person name="Mueller R.-W."/>
            <person name="Bruemmer F."/>
            <person name="Labrenz M."/>
            <person name="Spormann A.M."/>
            <person name="Op den Camp H."/>
            <person name="Overmann J."/>
            <person name="Amann R."/>
            <person name="Jetten M.S.M."/>
            <person name="Mascher T."/>
            <person name="Medema M.H."/>
            <person name="Devos D.P."/>
            <person name="Kaster A.-K."/>
            <person name="Ovreas L."/>
            <person name="Rohde M."/>
            <person name="Galperin M.Y."/>
            <person name="Jogler C."/>
        </authorList>
    </citation>
    <scope>NUCLEOTIDE SEQUENCE [LARGE SCALE GENOMIC DNA]</scope>
    <source>
        <strain evidence="10 11">Pan241w</strain>
    </source>
</reference>
<dbReference type="Proteomes" id="UP000317171">
    <property type="component" value="Chromosome"/>
</dbReference>
<evidence type="ECO:0000256" key="3">
    <source>
        <dbReference type="ARBA" id="ARBA00022597"/>
    </source>
</evidence>
<sequence length="518" mass="57025">MTGDTQSLRFAAQHLSKDYVVRVLDDVAFELRAGEIHALLGANGAGKSTLCKIIAGLTPATEGSMQLNGSPYAPEDKRFAELLGVQIVQQELNLIPTLSVAENLLLGRYPQRWGIIDRRELHQRARAALDRFGLSDIRTDQSAGSLGVGQQQMLEIAAALDRKCELLILDEPTAALSAGETERLFARLDELRSQGVGIIYISHRLDEIARIADRLTVLRDGKYVSRHAVSEFKPIERVVDLMTGETQAVEHALAEHTNRATEKTVIRVAGLSGGPVQDVSFSVRAGERYGIAGLVGAGRTELLRLLFGADRVERGELYLREETTPCQFRHPHEAVAAKLAMVTEDRKQNGLLLSQSIRVNTTLTSLDLLTGAAGVINRRREASVVEAERKRLQIHARDIEQSVGTLSGGNQQKVAVAKWLLKEADVFLFDEPTRGIDVAARRNIHQLFDQLATQGKALIIVSSDLEELFETCDRIGVMSAGRLVSEYTREDWSYDAIMQDCFSGYSTKERTTVSGSTP</sequence>
<keyword evidence="4" id="KW-0677">Repeat</keyword>
<keyword evidence="2" id="KW-1003">Cell membrane</keyword>
<keyword evidence="10" id="KW-0378">Hydrolase</keyword>
<dbReference type="PROSITE" id="PS00211">
    <property type="entry name" value="ABC_TRANSPORTER_1"/>
    <property type="match status" value="1"/>
</dbReference>
<keyword evidence="8" id="KW-0472">Membrane</keyword>
<keyword evidence="3" id="KW-0762">Sugar transport</keyword>
<evidence type="ECO:0000313" key="11">
    <source>
        <dbReference type="Proteomes" id="UP000317171"/>
    </source>
</evidence>
<dbReference type="EC" id="3.6.3.17" evidence="10"/>
<feature type="domain" description="ABC transporter" evidence="9">
    <location>
        <begin position="8"/>
        <end position="245"/>
    </location>
</feature>
<evidence type="ECO:0000256" key="5">
    <source>
        <dbReference type="ARBA" id="ARBA00022741"/>
    </source>
</evidence>
<dbReference type="InterPro" id="IPR017871">
    <property type="entry name" value="ABC_transporter-like_CS"/>
</dbReference>
<dbReference type="CDD" id="cd03215">
    <property type="entry name" value="ABC_Carb_Monos_II"/>
    <property type="match status" value="1"/>
</dbReference>
<gene>
    <name evidence="10" type="primary">rbsA_1</name>
    <name evidence="10" type="ORF">Pan241w_22500</name>
</gene>
<dbReference type="InterPro" id="IPR003593">
    <property type="entry name" value="AAA+_ATPase"/>
</dbReference>
<feature type="domain" description="ABC transporter" evidence="9">
    <location>
        <begin position="260"/>
        <end position="505"/>
    </location>
</feature>
<dbReference type="Gene3D" id="3.40.50.300">
    <property type="entry name" value="P-loop containing nucleotide triphosphate hydrolases"/>
    <property type="match status" value="2"/>
</dbReference>
<evidence type="ECO:0000256" key="6">
    <source>
        <dbReference type="ARBA" id="ARBA00022840"/>
    </source>
</evidence>
<dbReference type="EMBL" id="CP036269">
    <property type="protein sequence ID" value="QDT42169.1"/>
    <property type="molecule type" value="Genomic_DNA"/>
</dbReference>